<dbReference type="InterPro" id="IPR025403">
    <property type="entry name" value="TgpA-like_C"/>
</dbReference>
<dbReference type="RefSeq" id="WP_243606065.1">
    <property type="nucleotide sequence ID" value="NZ_JALGRD010000005.1"/>
</dbReference>
<evidence type="ECO:0000313" key="4">
    <source>
        <dbReference type="EMBL" id="MCJ0973980.1"/>
    </source>
</evidence>
<gene>
    <name evidence="4" type="ORF">MST27_11430</name>
</gene>
<keyword evidence="5" id="KW-1185">Reference proteome</keyword>
<reference evidence="4" key="1">
    <citation type="submission" date="2022-03" db="EMBL/GenBank/DDBJ databases">
        <title>Pseudomonas marianensis sp. nov., a marine bacterium isolated from deep-sea sediments of the Mariana Trench.</title>
        <authorList>
            <person name="Wei Y."/>
        </authorList>
    </citation>
    <scope>NUCLEOTIDE SEQUENCE</scope>
    <source>
        <strain evidence="4">PS1</strain>
    </source>
</reference>
<keyword evidence="2" id="KW-1133">Transmembrane helix</keyword>
<evidence type="ECO:0000259" key="3">
    <source>
        <dbReference type="Pfam" id="PF13559"/>
    </source>
</evidence>
<dbReference type="EMBL" id="JALGRD010000005">
    <property type="protein sequence ID" value="MCJ0973980.1"/>
    <property type="molecule type" value="Genomic_DNA"/>
</dbReference>
<sequence length="523" mass="59442">MRLSDINLAIRPRSAWEALDLGILLARRQIGLLALSWALLTLPVFAALTLALWRYPTLSLLVFWWLKPLFERLPLYILSSSLFGDTPTLRRCAKALPGLLRPQWFASLTWRRFSLTRSFDLPVVQLEGLSGPARKRRLAVLGQRNSGTASWLTIVGMHLEGALSLGLLALLYLLIPAQMLADWNWQDLIGASQQWLWAEHLSNLLYALVLIVWEPIYVACGFSLYLNRRTVLEAWDIELSFRRLRERLQPVLPMLALGLSLFLVFGPAEQANAEAPPAPRDSVQPAPMPADPKDERLLNQSLTSQAASEQINALLDKPPFRNRETVTRWRFGDDDTEQAPGWLQRLLDSLLRSDGAGRSLDNLTRVVEALLWCALFALIAFALWRYRSWITLHVGRLRRPSRTSRQAQPVQLFGLDLTPEQLPDDIAATVERLWADKPREALGLLYRALLSRLLHDRQLPLREAHTENEVLALTRQETPQLQAYVEAVTGHWLALAYGHRLPANDTTAALCQRWRELFERGAS</sequence>
<protein>
    <submittedName>
        <fullName evidence="4">DUF4129 domain-containing protein</fullName>
    </submittedName>
</protein>
<organism evidence="4 5">
    <name type="scientific">Stutzerimonas marianensis</name>
    <dbReference type="NCBI Taxonomy" id="2929513"/>
    <lineage>
        <taxon>Bacteria</taxon>
        <taxon>Pseudomonadati</taxon>
        <taxon>Pseudomonadota</taxon>
        <taxon>Gammaproteobacteria</taxon>
        <taxon>Pseudomonadales</taxon>
        <taxon>Pseudomonadaceae</taxon>
        <taxon>Stutzerimonas</taxon>
    </lineage>
</organism>
<keyword evidence="2" id="KW-0472">Membrane</keyword>
<proteinExistence type="predicted"/>
<comment type="caution">
    <text evidence="4">The sequence shown here is derived from an EMBL/GenBank/DDBJ whole genome shotgun (WGS) entry which is preliminary data.</text>
</comment>
<feature type="transmembrane region" description="Helical" evidence="2">
    <location>
        <begin position="151"/>
        <end position="175"/>
    </location>
</feature>
<feature type="transmembrane region" description="Helical" evidence="2">
    <location>
        <begin position="204"/>
        <end position="227"/>
    </location>
</feature>
<feature type="region of interest" description="Disordered" evidence="1">
    <location>
        <begin position="273"/>
        <end position="294"/>
    </location>
</feature>
<evidence type="ECO:0000256" key="2">
    <source>
        <dbReference type="SAM" id="Phobius"/>
    </source>
</evidence>
<evidence type="ECO:0000256" key="1">
    <source>
        <dbReference type="SAM" id="MobiDB-lite"/>
    </source>
</evidence>
<evidence type="ECO:0000313" key="5">
    <source>
        <dbReference type="Proteomes" id="UP001139682"/>
    </source>
</evidence>
<feature type="transmembrane region" description="Helical" evidence="2">
    <location>
        <begin position="73"/>
        <end position="93"/>
    </location>
</feature>
<feature type="transmembrane region" description="Helical" evidence="2">
    <location>
        <begin position="30"/>
        <end position="53"/>
    </location>
</feature>
<dbReference type="AlphaFoldDB" id="A0A9X1W418"/>
<keyword evidence="2" id="KW-0812">Transmembrane</keyword>
<feature type="transmembrane region" description="Helical" evidence="2">
    <location>
        <begin position="369"/>
        <end position="386"/>
    </location>
</feature>
<dbReference type="Proteomes" id="UP001139682">
    <property type="component" value="Unassembled WGS sequence"/>
</dbReference>
<dbReference type="Pfam" id="PF13559">
    <property type="entry name" value="DUF4129"/>
    <property type="match status" value="1"/>
</dbReference>
<name>A0A9X1W418_9GAMM</name>
<feature type="domain" description="Protein-glutamine gamma-glutamyltransferase-like C-terminal" evidence="3">
    <location>
        <begin position="445"/>
        <end position="515"/>
    </location>
</feature>
<accession>A0A9X1W418</accession>